<evidence type="ECO:0000256" key="4">
    <source>
        <dbReference type="ARBA" id="ARBA00023136"/>
    </source>
</evidence>
<gene>
    <name evidence="8" type="ORF">Taro_027426</name>
</gene>
<evidence type="ECO:0000313" key="8">
    <source>
        <dbReference type="EMBL" id="MQL94764.1"/>
    </source>
</evidence>
<reference evidence="8" key="1">
    <citation type="submission" date="2017-07" db="EMBL/GenBank/DDBJ databases">
        <title>Taro Niue Genome Assembly and Annotation.</title>
        <authorList>
            <person name="Atibalentja N."/>
            <person name="Keating K."/>
            <person name="Fields C.J."/>
        </authorList>
    </citation>
    <scope>NUCLEOTIDE SEQUENCE</scope>
    <source>
        <strain evidence="8">Niue_2</strain>
        <tissue evidence="8">Leaf</tissue>
    </source>
</reference>
<feature type="non-terminal residue" evidence="8">
    <location>
        <position position="1"/>
    </location>
</feature>
<sequence>STGERPVLLQHSREGVELNIRGRGGDFSAAGAGEGDTQCPPPDDGSPPTSSPSFLSSSASLRKMAEKPAGPAPNGKPVLQKPPGYRDPAAPAPAGPPRPPHRKQPLPPSFRPGAANPKHYRRRRRRACCRRLCCWLCLILLIVFFVLALVGALSYLWFQPKLPSFHLQSIQTPLFNVTSKLDGSFVDARTVVRLQVSNPNSKIRFSFAPSEARVAVPGDDDDAGDVPLGTATAPGLDLGRKNSTVLRFEARAKGVMVDDGLGARLAVRLRSKTLRLAVEVRTRVALAVGGKRTGKVPVRVVCGGLPLKQLDGGASPKCTINVLKW</sequence>
<feature type="domain" description="Late embryogenesis abundant protein LEA-2 subgroup" evidence="7">
    <location>
        <begin position="194"/>
        <end position="302"/>
    </location>
</feature>
<keyword evidence="2 6" id="KW-0812">Transmembrane</keyword>
<feature type="transmembrane region" description="Helical" evidence="6">
    <location>
        <begin position="132"/>
        <end position="158"/>
    </location>
</feature>
<dbReference type="GO" id="GO:0005886">
    <property type="term" value="C:plasma membrane"/>
    <property type="evidence" value="ECO:0007669"/>
    <property type="project" value="TreeGrafter"/>
</dbReference>
<dbReference type="GO" id="GO:0098542">
    <property type="term" value="P:defense response to other organism"/>
    <property type="evidence" value="ECO:0007669"/>
    <property type="project" value="InterPro"/>
</dbReference>
<dbReference type="PANTHER" id="PTHR31234">
    <property type="entry name" value="LATE EMBRYOGENESIS ABUNDANT (LEA) HYDROXYPROLINE-RICH GLYCOPROTEIN FAMILY"/>
    <property type="match status" value="1"/>
</dbReference>
<feature type="region of interest" description="Disordered" evidence="5">
    <location>
        <begin position="1"/>
        <end position="118"/>
    </location>
</feature>
<accession>A0A843VNP4</accession>
<dbReference type="PANTHER" id="PTHR31234:SF35">
    <property type="entry name" value="LATE EMBRYOGENESIS ABUNDANT (LEA) HYDROXYPROLINE-RICH GLYCOPROTEIN FAMILY"/>
    <property type="match status" value="1"/>
</dbReference>
<evidence type="ECO:0000256" key="1">
    <source>
        <dbReference type="ARBA" id="ARBA00004167"/>
    </source>
</evidence>
<evidence type="ECO:0000259" key="7">
    <source>
        <dbReference type="Pfam" id="PF03168"/>
    </source>
</evidence>
<evidence type="ECO:0000256" key="5">
    <source>
        <dbReference type="SAM" id="MobiDB-lite"/>
    </source>
</evidence>
<evidence type="ECO:0000256" key="3">
    <source>
        <dbReference type="ARBA" id="ARBA00022989"/>
    </source>
</evidence>
<organism evidence="8 9">
    <name type="scientific">Colocasia esculenta</name>
    <name type="common">Wild taro</name>
    <name type="synonym">Arum esculentum</name>
    <dbReference type="NCBI Taxonomy" id="4460"/>
    <lineage>
        <taxon>Eukaryota</taxon>
        <taxon>Viridiplantae</taxon>
        <taxon>Streptophyta</taxon>
        <taxon>Embryophyta</taxon>
        <taxon>Tracheophyta</taxon>
        <taxon>Spermatophyta</taxon>
        <taxon>Magnoliopsida</taxon>
        <taxon>Liliopsida</taxon>
        <taxon>Araceae</taxon>
        <taxon>Aroideae</taxon>
        <taxon>Colocasieae</taxon>
        <taxon>Colocasia</taxon>
    </lineage>
</organism>
<comment type="caution">
    <text evidence="8">The sequence shown here is derived from an EMBL/GenBank/DDBJ whole genome shotgun (WGS) entry which is preliminary data.</text>
</comment>
<keyword evidence="4 6" id="KW-0472">Membrane</keyword>
<dbReference type="OrthoDB" id="777695at2759"/>
<evidence type="ECO:0000313" key="9">
    <source>
        <dbReference type="Proteomes" id="UP000652761"/>
    </source>
</evidence>
<protein>
    <recommendedName>
        <fullName evidence="7">Late embryogenesis abundant protein LEA-2 subgroup domain-containing protein</fullName>
    </recommendedName>
</protein>
<dbReference type="InterPro" id="IPR004864">
    <property type="entry name" value="LEA_2"/>
</dbReference>
<keyword evidence="9" id="KW-1185">Reference proteome</keyword>
<comment type="subcellular location">
    <subcellularLocation>
        <location evidence="1">Membrane</location>
        <topology evidence="1">Single-pass membrane protein</topology>
    </subcellularLocation>
</comment>
<evidence type="ECO:0000256" key="2">
    <source>
        <dbReference type="ARBA" id="ARBA00022692"/>
    </source>
</evidence>
<proteinExistence type="predicted"/>
<feature type="compositionally biased region" description="Low complexity" evidence="5">
    <location>
        <begin position="46"/>
        <end position="60"/>
    </location>
</feature>
<dbReference type="AlphaFoldDB" id="A0A843VNP4"/>
<evidence type="ECO:0000256" key="6">
    <source>
        <dbReference type="SAM" id="Phobius"/>
    </source>
</evidence>
<dbReference type="Pfam" id="PF03168">
    <property type="entry name" value="LEA_2"/>
    <property type="match status" value="1"/>
</dbReference>
<dbReference type="EMBL" id="NMUH01001713">
    <property type="protein sequence ID" value="MQL94764.1"/>
    <property type="molecule type" value="Genomic_DNA"/>
</dbReference>
<keyword evidence="3 6" id="KW-1133">Transmembrane helix</keyword>
<dbReference type="Proteomes" id="UP000652761">
    <property type="component" value="Unassembled WGS sequence"/>
</dbReference>
<name>A0A843VNP4_COLES</name>
<dbReference type="InterPro" id="IPR044839">
    <property type="entry name" value="NDR1-like"/>
</dbReference>